<dbReference type="InterPro" id="IPR009056">
    <property type="entry name" value="Cyt_c-like_dom"/>
</dbReference>
<keyword evidence="14" id="KW-1185">Reference proteome</keyword>
<dbReference type="PANTHER" id="PTHR35008:SF8">
    <property type="entry name" value="ALCOHOL DEHYDROGENASE CYTOCHROME C SUBUNIT"/>
    <property type="match status" value="1"/>
</dbReference>
<organism evidence="13 14">
    <name type="scientific">Paraburkholderia podalyriae</name>
    <dbReference type="NCBI Taxonomy" id="1938811"/>
    <lineage>
        <taxon>Bacteria</taxon>
        <taxon>Pseudomonadati</taxon>
        <taxon>Pseudomonadota</taxon>
        <taxon>Betaproteobacteria</taxon>
        <taxon>Burkholderiales</taxon>
        <taxon>Burkholderiaceae</taxon>
        <taxon>Paraburkholderia</taxon>
    </lineage>
</organism>
<dbReference type="PANTHER" id="PTHR35008">
    <property type="entry name" value="BLL4482 PROTEIN-RELATED"/>
    <property type="match status" value="1"/>
</dbReference>
<dbReference type="InterPro" id="IPR014353">
    <property type="entry name" value="Membr-bd_ADH_cyt_c"/>
</dbReference>
<accession>A0ABR7PH18</accession>
<dbReference type="Pfam" id="PF00034">
    <property type="entry name" value="Cytochrom_C"/>
    <property type="match status" value="1"/>
</dbReference>
<protein>
    <submittedName>
        <fullName evidence="13">C-type cytochrome</fullName>
    </submittedName>
</protein>
<keyword evidence="6" id="KW-0677">Repeat</keyword>
<evidence type="ECO:0000256" key="11">
    <source>
        <dbReference type="SAM" id="SignalP"/>
    </source>
</evidence>
<evidence type="ECO:0000256" key="8">
    <source>
        <dbReference type="ARBA" id="ARBA00023136"/>
    </source>
</evidence>
<evidence type="ECO:0000313" key="14">
    <source>
        <dbReference type="Proteomes" id="UP000736373"/>
    </source>
</evidence>
<feature type="domain" description="Cytochrome c" evidence="12">
    <location>
        <begin position="181"/>
        <end position="290"/>
    </location>
</feature>
<dbReference type="Gene3D" id="1.10.760.10">
    <property type="entry name" value="Cytochrome c-like domain"/>
    <property type="match status" value="3"/>
</dbReference>
<keyword evidence="8 10" id="KW-0472">Membrane</keyword>
<dbReference type="Proteomes" id="UP000736373">
    <property type="component" value="Unassembled WGS sequence"/>
</dbReference>
<dbReference type="InterPro" id="IPR036909">
    <property type="entry name" value="Cyt_c-like_dom_sf"/>
</dbReference>
<keyword evidence="4 9" id="KW-0479">Metal-binding</keyword>
<evidence type="ECO:0000256" key="10">
    <source>
        <dbReference type="SAM" id="Phobius"/>
    </source>
</evidence>
<gene>
    <name evidence="13" type="ORF">F6X42_02850</name>
</gene>
<dbReference type="EMBL" id="VZQQ01000002">
    <property type="protein sequence ID" value="MBC8745607.1"/>
    <property type="molecule type" value="Genomic_DNA"/>
</dbReference>
<evidence type="ECO:0000256" key="2">
    <source>
        <dbReference type="ARBA" id="ARBA00022475"/>
    </source>
</evidence>
<dbReference type="InterPro" id="IPR051459">
    <property type="entry name" value="Cytochrome_c-type_DH"/>
</dbReference>
<evidence type="ECO:0000259" key="12">
    <source>
        <dbReference type="PROSITE" id="PS51007"/>
    </source>
</evidence>
<dbReference type="PROSITE" id="PS51007">
    <property type="entry name" value="CYTC"/>
    <property type="match status" value="3"/>
</dbReference>
<evidence type="ECO:0000256" key="6">
    <source>
        <dbReference type="ARBA" id="ARBA00022737"/>
    </source>
</evidence>
<feature type="chain" id="PRO_5046068770" evidence="11">
    <location>
        <begin position="27"/>
        <end position="474"/>
    </location>
</feature>
<dbReference type="PIRSF" id="PIRSF000018">
    <property type="entry name" value="Mb_ADH_cyt_c"/>
    <property type="match status" value="1"/>
</dbReference>
<feature type="transmembrane region" description="Helical" evidence="10">
    <location>
        <begin position="445"/>
        <end position="467"/>
    </location>
</feature>
<evidence type="ECO:0000256" key="3">
    <source>
        <dbReference type="ARBA" id="ARBA00022617"/>
    </source>
</evidence>
<evidence type="ECO:0000256" key="7">
    <source>
        <dbReference type="ARBA" id="ARBA00023004"/>
    </source>
</evidence>
<feature type="signal peptide" evidence="11">
    <location>
        <begin position="1"/>
        <end position="26"/>
    </location>
</feature>
<proteinExistence type="predicted"/>
<evidence type="ECO:0000256" key="9">
    <source>
        <dbReference type="PROSITE-ProRule" id="PRU00433"/>
    </source>
</evidence>
<comment type="caution">
    <text evidence="13">The sequence shown here is derived from an EMBL/GenBank/DDBJ whole genome shotgun (WGS) entry which is preliminary data.</text>
</comment>
<evidence type="ECO:0000256" key="5">
    <source>
        <dbReference type="ARBA" id="ARBA00022729"/>
    </source>
</evidence>
<keyword evidence="5 11" id="KW-0732">Signal</keyword>
<sequence>MRNFSHRLCRVLVLFAGCMAAASSYAADGPTETAAVIKRGEYVAKASDCAACHTTAQGKPFAGGLPLVSPLGTIYSTNITPSNEFGIGRYTEEQFSEAIRHGIRADGANLYPAMPYTSYSILTDDDVHALYTYFRFGVTAVDVRAPDTKLPFPMNIRASLKVWNLLFLNKNTYQTDPHQSAEWNRGRYLVQGAAHCSVCHTPRGFMMQEEAGLELSGGQVGTWYAPNITSDTASGIGSWTREELVEYLRTGRLRGKAQAAGDMGEAVEHSSQYLSAADVDAIATYVKGIPPIHDSRDSAPRFTAGKMSSELATLRGTDGIRSDNDAHPTGAELFQGNCASCHSAQGQGSKDGYYPSLFHNSATGSVNANNLIATILYGVDRTTSKGQAYMPGFGGKPTDSTALSDEEIALAGNYVLVHYGRADIPITAQDVAEVRRGGPTSPLLALSRIGIAAGVVIVLLILAFVIVRKRKAAH</sequence>
<evidence type="ECO:0000313" key="13">
    <source>
        <dbReference type="EMBL" id="MBC8745607.1"/>
    </source>
</evidence>
<feature type="domain" description="Cytochrome c" evidence="12">
    <location>
        <begin position="35"/>
        <end position="138"/>
    </location>
</feature>
<keyword evidence="2" id="KW-1003">Cell membrane</keyword>
<keyword evidence="7 9" id="KW-0408">Iron</keyword>
<dbReference type="RefSeq" id="WP_187632748.1">
    <property type="nucleotide sequence ID" value="NZ_VZQQ01000002.1"/>
</dbReference>
<feature type="domain" description="Cytochrome c" evidence="12">
    <location>
        <begin position="325"/>
        <end position="419"/>
    </location>
</feature>
<evidence type="ECO:0000256" key="4">
    <source>
        <dbReference type="ARBA" id="ARBA00022723"/>
    </source>
</evidence>
<keyword evidence="3 9" id="KW-0349">Heme</keyword>
<comment type="subcellular location">
    <subcellularLocation>
        <location evidence="1">Cell membrane</location>
    </subcellularLocation>
</comment>
<dbReference type="Pfam" id="PF13442">
    <property type="entry name" value="Cytochrome_CBB3"/>
    <property type="match status" value="1"/>
</dbReference>
<keyword evidence="10" id="KW-1133">Transmembrane helix</keyword>
<reference evidence="13 14" key="1">
    <citation type="submission" date="2019-09" db="EMBL/GenBank/DDBJ databases">
        <title>Paraburkholderia podalyriae sp. nov., A South African Podalyria-associated rhizobium.</title>
        <authorList>
            <person name="Mavima L."/>
            <person name="Beukes C.W."/>
            <person name="Palmer M."/>
            <person name="De Meyer S.E."/>
            <person name="James E.K."/>
            <person name="Maluk M."/>
            <person name="Avontuur J.R."/>
            <person name="Chan W.Y."/>
            <person name="Venter S.N."/>
            <person name="Steenkamp E.T."/>
        </authorList>
    </citation>
    <scope>NUCLEOTIDE SEQUENCE [LARGE SCALE GENOMIC DNA]</scope>
    <source>
        <strain evidence="13 14">WC7.3b</strain>
    </source>
</reference>
<keyword evidence="10" id="KW-0812">Transmembrane</keyword>
<evidence type="ECO:0000256" key="1">
    <source>
        <dbReference type="ARBA" id="ARBA00004236"/>
    </source>
</evidence>
<dbReference type="SUPFAM" id="SSF46626">
    <property type="entry name" value="Cytochrome c"/>
    <property type="match status" value="3"/>
</dbReference>
<name>A0ABR7PH18_9BURK</name>